<keyword evidence="3" id="KW-0472">Membrane</keyword>
<dbReference type="SUPFAM" id="SSF51283">
    <property type="entry name" value="dUTPase-like"/>
    <property type="match status" value="1"/>
</dbReference>
<keyword evidence="2" id="KW-0546">Nucleotide metabolism</keyword>
<protein>
    <submittedName>
        <fullName evidence="4">Deoxycytidine triphosphate deaminase</fullName>
    </submittedName>
</protein>
<dbReference type="PANTHER" id="PTHR42680">
    <property type="entry name" value="DCTP DEAMINASE"/>
    <property type="match status" value="1"/>
</dbReference>
<dbReference type="PANTHER" id="PTHR42680:SF3">
    <property type="entry name" value="DCTP DEAMINASE"/>
    <property type="match status" value="1"/>
</dbReference>
<feature type="transmembrane region" description="Helical" evidence="3">
    <location>
        <begin position="193"/>
        <end position="210"/>
    </location>
</feature>
<dbReference type="Pfam" id="PF22769">
    <property type="entry name" value="DCD"/>
    <property type="match status" value="1"/>
</dbReference>
<sequence length="211" mass="23333">MFLSGDLLAECGGSLIQPFDANRVDCAAYPLRMGDEAYVSPEGQKDRSPTLRQLNHEEAVEIPAGQFAFLLTREFVTVPHDLIAFINMKNGLKSSGLVNVSGFHVDPGYKGRLVFAVFNAGPKKITVRQNDDAFLIWFARLEGATEKHARKKAGFNKIESELIARVPEESASLNSLTARIERMEKQLSWRRTAIIYIAGIISAVLAGLIVR</sequence>
<dbReference type="PATRIC" id="fig|1335048.3.peg.3820"/>
<evidence type="ECO:0000313" key="5">
    <source>
        <dbReference type="Proteomes" id="UP000076128"/>
    </source>
</evidence>
<dbReference type="KEGG" id="daa:AKL17_3684"/>
<dbReference type="CDD" id="cd07557">
    <property type="entry name" value="trimeric_dUTPase"/>
    <property type="match status" value="1"/>
</dbReference>
<dbReference type="GO" id="GO:0008829">
    <property type="term" value="F:dCTP deaminase activity"/>
    <property type="evidence" value="ECO:0007669"/>
    <property type="project" value="InterPro"/>
</dbReference>
<evidence type="ECO:0000313" key="4">
    <source>
        <dbReference type="EMBL" id="AMY70907.1"/>
    </source>
</evidence>
<keyword evidence="5" id="KW-1185">Reference proteome</keyword>
<dbReference type="Gene3D" id="2.70.40.10">
    <property type="match status" value="1"/>
</dbReference>
<dbReference type="InterPro" id="IPR033704">
    <property type="entry name" value="dUTPase_trimeric"/>
</dbReference>
<evidence type="ECO:0000256" key="3">
    <source>
        <dbReference type="SAM" id="Phobius"/>
    </source>
</evidence>
<dbReference type="InterPro" id="IPR011962">
    <property type="entry name" value="dCTP_deaminase"/>
</dbReference>
<dbReference type="GO" id="GO:0006229">
    <property type="term" value="P:dUTP biosynthetic process"/>
    <property type="evidence" value="ECO:0007669"/>
    <property type="project" value="InterPro"/>
</dbReference>
<evidence type="ECO:0000256" key="1">
    <source>
        <dbReference type="ARBA" id="ARBA00022801"/>
    </source>
</evidence>
<dbReference type="AlphaFoldDB" id="A0A159Z6E5"/>
<dbReference type="EMBL" id="CP012661">
    <property type="protein sequence ID" value="AMY70907.1"/>
    <property type="molecule type" value="Genomic_DNA"/>
</dbReference>
<keyword evidence="1" id="KW-0378">Hydrolase</keyword>
<name>A0A159Z6E5_9RHOB</name>
<dbReference type="Proteomes" id="UP000076128">
    <property type="component" value="Chromosome"/>
</dbReference>
<organism evidence="4 5">
    <name type="scientific">Frigidibacter mobilis</name>
    <dbReference type="NCBI Taxonomy" id="1335048"/>
    <lineage>
        <taxon>Bacteria</taxon>
        <taxon>Pseudomonadati</taxon>
        <taxon>Pseudomonadota</taxon>
        <taxon>Alphaproteobacteria</taxon>
        <taxon>Rhodobacterales</taxon>
        <taxon>Paracoccaceae</taxon>
        <taxon>Frigidibacter</taxon>
    </lineage>
</organism>
<keyword evidence="3" id="KW-1133">Transmembrane helix</keyword>
<dbReference type="InterPro" id="IPR036157">
    <property type="entry name" value="dUTPase-like_sf"/>
</dbReference>
<gene>
    <name evidence="4" type="ORF">AKL17_3684</name>
</gene>
<dbReference type="RefSeq" id="WP_417935697.1">
    <property type="nucleotide sequence ID" value="NZ_CP012661.1"/>
</dbReference>
<accession>A0A159Z6E5</accession>
<evidence type="ECO:0000256" key="2">
    <source>
        <dbReference type="ARBA" id="ARBA00023080"/>
    </source>
</evidence>
<proteinExistence type="predicted"/>
<reference evidence="4 5" key="1">
    <citation type="submission" date="2015-09" db="EMBL/GenBank/DDBJ databases">
        <title>Complete genome sequence of Defluviimonas alba cai42t isolated from an oilfield in Xinjiang.</title>
        <authorList>
            <person name="Geng S."/>
            <person name="Pan X."/>
            <person name="Wu X."/>
        </authorList>
    </citation>
    <scope>NUCLEOTIDE SEQUENCE [LARGE SCALE GENOMIC DNA]</scope>
    <source>
        <strain evidence="5">cai42</strain>
    </source>
</reference>
<keyword evidence="3" id="KW-0812">Transmembrane</keyword>
<dbReference type="STRING" id="1335048.AKL17_3684"/>